<gene>
    <name evidence="3" type="ORF">SKAU_G00246000</name>
</gene>
<reference evidence="3" key="1">
    <citation type="journal article" date="2023" name="Science">
        <title>Genome structures resolve the early diversification of teleost fishes.</title>
        <authorList>
            <person name="Parey E."/>
            <person name="Louis A."/>
            <person name="Montfort J."/>
            <person name="Bouchez O."/>
            <person name="Roques C."/>
            <person name="Iampietro C."/>
            <person name="Lluch J."/>
            <person name="Castinel A."/>
            <person name="Donnadieu C."/>
            <person name="Desvignes T."/>
            <person name="Floi Bucao C."/>
            <person name="Jouanno E."/>
            <person name="Wen M."/>
            <person name="Mejri S."/>
            <person name="Dirks R."/>
            <person name="Jansen H."/>
            <person name="Henkel C."/>
            <person name="Chen W.J."/>
            <person name="Zahm M."/>
            <person name="Cabau C."/>
            <person name="Klopp C."/>
            <person name="Thompson A.W."/>
            <person name="Robinson-Rechavi M."/>
            <person name="Braasch I."/>
            <person name="Lecointre G."/>
            <person name="Bobe J."/>
            <person name="Postlethwait J.H."/>
            <person name="Berthelot C."/>
            <person name="Roest Crollius H."/>
            <person name="Guiguen Y."/>
        </authorList>
    </citation>
    <scope>NUCLEOTIDE SEQUENCE</scope>
    <source>
        <strain evidence="3">WJC10195</strain>
    </source>
</reference>
<evidence type="ECO:0000313" key="4">
    <source>
        <dbReference type="Proteomes" id="UP001152622"/>
    </source>
</evidence>
<organism evidence="3 4">
    <name type="scientific">Synaphobranchus kaupii</name>
    <name type="common">Kaup's arrowtooth eel</name>
    <dbReference type="NCBI Taxonomy" id="118154"/>
    <lineage>
        <taxon>Eukaryota</taxon>
        <taxon>Metazoa</taxon>
        <taxon>Chordata</taxon>
        <taxon>Craniata</taxon>
        <taxon>Vertebrata</taxon>
        <taxon>Euteleostomi</taxon>
        <taxon>Actinopterygii</taxon>
        <taxon>Neopterygii</taxon>
        <taxon>Teleostei</taxon>
        <taxon>Anguilliformes</taxon>
        <taxon>Synaphobranchidae</taxon>
        <taxon>Synaphobranchus</taxon>
    </lineage>
</organism>
<protein>
    <recommendedName>
        <fullName evidence="2">EF-hand domain-containing protein</fullName>
    </recommendedName>
</protein>
<dbReference type="Proteomes" id="UP001152622">
    <property type="component" value="Chromosome 9"/>
</dbReference>
<dbReference type="EMBL" id="JAINUF010000009">
    <property type="protein sequence ID" value="KAJ8349470.1"/>
    <property type="molecule type" value="Genomic_DNA"/>
</dbReference>
<name>A0A9Q1F1V0_SYNKA</name>
<keyword evidence="4" id="KW-1185">Reference proteome</keyword>
<sequence length="167" mass="18741">MSGWLQTGEMFVGEARGEAPLSSPRVRGSVSPRPRRSRGPAVSPYPREGLSDLGMVQQDRLGKAKELFLLCDKEEKGFITKRDMQQMCNNGNSSSVFGVVLKARELDQSRQVAPCELDPKLVHKILTMAPSPPPYARWDIDHLRQRRIPPPHEKDVRRDGVRVGDIS</sequence>
<feature type="domain" description="EF-hand" evidence="2">
    <location>
        <begin position="59"/>
        <end position="94"/>
    </location>
</feature>
<dbReference type="OrthoDB" id="9989112at2759"/>
<feature type="compositionally biased region" description="Low complexity" evidence="1">
    <location>
        <begin position="20"/>
        <end position="32"/>
    </location>
</feature>
<feature type="region of interest" description="Disordered" evidence="1">
    <location>
        <begin position="13"/>
        <end position="52"/>
    </location>
</feature>
<dbReference type="InterPro" id="IPR002048">
    <property type="entry name" value="EF_hand_dom"/>
</dbReference>
<feature type="compositionally biased region" description="Basic and acidic residues" evidence="1">
    <location>
        <begin position="150"/>
        <end position="167"/>
    </location>
</feature>
<proteinExistence type="predicted"/>
<dbReference type="GO" id="GO:0005509">
    <property type="term" value="F:calcium ion binding"/>
    <property type="evidence" value="ECO:0007669"/>
    <property type="project" value="InterPro"/>
</dbReference>
<dbReference type="AlphaFoldDB" id="A0A9Q1F1V0"/>
<evidence type="ECO:0000256" key="1">
    <source>
        <dbReference type="SAM" id="MobiDB-lite"/>
    </source>
</evidence>
<feature type="region of interest" description="Disordered" evidence="1">
    <location>
        <begin position="146"/>
        <end position="167"/>
    </location>
</feature>
<accession>A0A9Q1F1V0</accession>
<evidence type="ECO:0000313" key="3">
    <source>
        <dbReference type="EMBL" id="KAJ8349470.1"/>
    </source>
</evidence>
<dbReference type="PROSITE" id="PS50222">
    <property type="entry name" value="EF_HAND_2"/>
    <property type="match status" value="1"/>
</dbReference>
<comment type="caution">
    <text evidence="3">The sequence shown here is derived from an EMBL/GenBank/DDBJ whole genome shotgun (WGS) entry which is preliminary data.</text>
</comment>
<evidence type="ECO:0000259" key="2">
    <source>
        <dbReference type="PROSITE" id="PS50222"/>
    </source>
</evidence>